<keyword evidence="3" id="KW-1185">Reference proteome</keyword>
<gene>
    <name evidence="2" type="ORF">GPUH_LOCUS15108</name>
</gene>
<name>A0A183E2B7_9BILA</name>
<reference evidence="4" key="1">
    <citation type="submission" date="2016-06" db="UniProtKB">
        <authorList>
            <consortium name="WormBaseParasite"/>
        </authorList>
    </citation>
    <scope>IDENTIFICATION</scope>
</reference>
<dbReference type="Pfam" id="PF04057">
    <property type="entry name" value="Rep-A_N"/>
    <property type="match status" value="1"/>
</dbReference>
<dbReference type="EMBL" id="UYRT01082039">
    <property type="protein sequence ID" value="VDN25377.1"/>
    <property type="molecule type" value="Genomic_DNA"/>
</dbReference>
<proteinExistence type="predicted"/>
<feature type="domain" description="Replication factor-A protein 1 N-terminal" evidence="1">
    <location>
        <begin position="21"/>
        <end position="100"/>
    </location>
</feature>
<sequence>MVISLNYSVFQENTMISVGDLSRGFIKQICESTTYDDVETTPVVQILEARPLVNTQKEPDSEAQYFRFRISDGMFSYNSCLNQPSITEKIKRDNLSHGNPVLRMTYTL</sequence>
<dbReference type="InterPro" id="IPR007199">
    <property type="entry name" value="Rep_factor-A_N"/>
</dbReference>
<organism evidence="4">
    <name type="scientific">Gongylonema pulchrum</name>
    <dbReference type="NCBI Taxonomy" id="637853"/>
    <lineage>
        <taxon>Eukaryota</taxon>
        <taxon>Metazoa</taxon>
        <taxon>Ecdysozoa</taxon>
        <taxon>Nematoda</taxon>
        <taxon>Chromadorea</taxon>
        <taxon>Rhabditida</taxon>
        <taxon>Spirurina</taxon>
        <taxon>Spiruromorpha</taxon>
        <taxon>Spiruroidea</taxon>
        <taxon>Gongylonematidae</taxon>
        <taxon>Gongylonema</taxon>
    </lineage>
</organism>
<evidence type="ECO:0000313" key="3">
    <source>
        <dbReference type="Proteomes" id="UP000271098"/>
    </source>
</evidence>
<evidence type="ECO:0000313" key="4">
    <source>
        <dbReference type="WBParaSite" id="GPUH_0001512801-mRNA-1"/>
    </source>
</evidence>
<dbReference type="InterPro" id="IPR012340">
    <property type="entry name" value="NA-bd_OB-fold"/>
</dbReference>
<evidence type="ECO:0000313" key="2">
    <source>
        <dbReference type="EMBL" id="VDN25377.1"/>
    </source>
</evidence>
<protein>
    <submittedName>
        <fullName evidence="4">Rep-A_N domain-containing protein</fullName>
    </submittedName>
</protein>
<evidence type="ECO:0000259" key="1">
    <source>
        <dbReference type="Pfam" id="PF04057"/>
    </source>
</evidence>
<dbReference type="Proteomes" id="UP000271098">
    <property type="component" value="Unassembled WGS sequence"/>
</dbReference>
<dbReference type="GO" id="GO:0005634">
    <property type="term" value="C:nucleus"/>
    <property type="evidence" value="ECO:0007669"/>
    <property type="project" value="InterPro"/>
</dbReference>
<dbReference type="GO" id="GO:0006260">
    <property type="term" value="P:DNA replication"/>
    <property type="evidence" value="ECO:0007669"/>
    <property type="project" value="InterPro"/>
</dbReference>
<accession>A0A183E2B7</accession>
<dbReference type="AlphaFoldDB" id="A0A183E2B7"/>
<dbReference type="GO" id="GO:0003677">
    <property type="term" value="F:DNA binding"/>
    <property type="evidence" value="ECO:0007669"/>
    <property type="project" value="InterPro"/>
</dbReference>
<reference evidence="2 3" key="2">
    <citation type="submission" date="2018-11" db="EMBL/GenBank/DDBJ databases">
        <authorList>
            <consortium name="Pathogen Informatics"/>
        </authorList>
    </citation>
    <scope>NUCLEOTIDE SEQUENCE [LARGE SCALE GENOMIC DNA]</scope>
</reference>
<dbReference type="WBParaSite" id="GPUH_0001512801-mRNA-1">
    <property type="protein sequence ID" value="GPUH_0001512801-mRNA-1"/>
    <property type="gene ID" value="GPUH_0001512801"/>
</dbReference>
<dbReference type="Gene3D" id="2.40.50.140">
    <property type="entry name" value="Nucleic acid-binding proteins"/>
    <property type="match status" value="1"/>
</dbReference>
<dbReference type="SUPFAM" id="SSF50249">
    <property type="entry name" value="Nucleic acid-binding proteins"/>
    <property type="match status" value="1"/>
</dbReference>
<dbReference type="OrthoDB" id="1751331at2759"/>